<protein>
    <submittedName>
        <fullName evidence="1">Uncharacterized protein</fullName>
    </submittedName>
</protein>
<dbReference type="EMBL" id="JACHCE010000006">
    <property type="protein sequence ID" value="MBB5637813.1"/>
    <property type="molecule type" value="Genomic_DNA"/>
</dbReference>
<organism evidence="1 2">
    <name type="scientific">Pedobacter cryoconitis</name>
    <dbReference type="NCBI Taxonomy" id="188932"/>
    <lineage>
        <taxon>Bacteria</taxon>
        <taxon>Pseudomonadati</taxon>
        <taxon>Bacteroidota</taxon>
        <taxon>Sphingobacteriia</taxon>
        <taxon>Sphingobacteriales</taxon>
        <taxon>Sphingobacteriaceae</taxon>
        <taxon>Pedobacter</taxon>
    </lineage>
</organism>
<sequence length="161" mass="19023">MTSFLAYAEAKNRILECIDGIIMFPFEENAIPQYVYFMPKTLAEGELLSSFFEQQFLYLPDIFYVLYFNPIRWILPDLAERIHSLDYVPAGYGRDRRLFQLSYCRITFDVTSVTQQGQEPEEQTIFRVPFYIGETNFFINVVELPSTMGTPKLFEKVDFNW</sequence>
<proteinExistence type="predicted"/>
<comment type="caution">
    <text evidence="1">The sequence shown here is derived from an EMBL/GenBank/DDBJ whole genome shotgun (WGS) entry which is preliminary data.</text>
</comment>
<dbReference type="Proteomes" id="UP000537204">
    <property type="component" value="Unassembled WGS sequence"/>
</dbReference>
<reference evidence="1 2" key="1">
    <citation type="submission" date="2020-08" db="EMBL/GenBank/DDBJ databases">
        <title>Genomic Encyclopedia of Type Strains, Phase IV (KMG-V): Genome sequencing to study the core and pangenomes of soil and plant-associated prokaryotes.</title>
        <authorList>
            <person name="Whitman W."/>
        </authorList>
    </citation>
    <scope>NUCLEOTIDE SEQUENCE [LARGE SCALE GENOMIC DNA]</scope>
    <source>
        <strain evidence="1 2">S3M1</strain>
    </source>
</reference>
<evidence type="ECO:0000313" key="2">
    <source>
        <dbReference type="Proteomes" id="UP000537204"/>
    </source>
</evidence>
<dbReference type="RefSeq" id="WP_183883675.1">
    <property type="nucleotide sequence ID" value="NZ_JACHCE010000006.1"/>
</dbReference>
<evidence type="ECO:0000313" key="1">
    <source>
        <dbReference type="EMBL" id="MBB5637813.1"/>
    </source>
</evidence>
<gene>
    <name evidence="1" type="ORF">HDE68_003738</name>
</gene>
<name>A0A7W8ZPU5_9SPHI</name>
<dbReference type="AlphaFoldDB" id="A0A7W8ZPU5"/>
<accession>A0A7W8ZPU5</accession>